<evidence type="ECO:0000313" key="5">
    <source>
        <dbReference type="Proteomes" id="UP000070520"/>
    </source>
</evidence>
<protein>
    <submittedName>
        <fullName evidence="4">Uncharacterized protein</fullName>
    </submittedName>
</protein>
<dbReference type="SUPFAM" id="SSF64182">
    <property type="entry name" value="DHH phosphoesterases"/>
    <property type="match status" value="1"/>
</dbReference>
<dbReference type="Gene3D" id="3.90.1640.30">
    <property type="match status" value="1"/>
</dbReference>
<dbReference type="InterPro" id="IPR048515">
    <property type="entry name" value="DHH_CID"/>
</dbReference>
<name>A0A133V0H2_9EURY</name>
<dbReference type="InterPro" id="IPR001667">
    <property type="entry name" value="DDH_dom"/>
</dbReference>
<feature type="domain" description="DHHA1" evidence="2">
    <location>
        <begin position="381"/>
        <end position="459"/>
    </location>
</feature>
<evidence type="ECO:0000259" key="2">
    <source>
        <dbReference type="Pfam" id="PF02272"/>
    </source>
</evidence>
<proteinExistence type="predicted"/>
<gene>
    <name evidence="4" type="ORF">AKJ42_02205</name>
</gene>
<dbReference type="InterPro" id="IPR038763">
    <property type="entry name" value="DHH_sf"/>
</dbReference>
<evidence type="ECO:0000259" key="3">
    <source>
        <dbReference type="Pfam" id="PF21763"/>
    </source>
</evidence>
<feature type="domain" description="DHH-CID" evidence="3">
    <location>
        <begin position="188"/>
        <end position="260"/>
    </location>
</feature>
<dbReference type="GO" id="GO:0004527">
    <property type="term" value="F:exonuclease activity"/>
    <property type="evidence" value="ECO:0007669"/>
    <property type="project" value="UniProtKB-KW"/>
</dbReference>
<sequence>MLKTAREAAEIIREHQDDSITIVSHMDADGISSAALMSLTLDRLNIDHQVKFVRMLYREVIDELELEKLTIFTDLGSSQLRNLRRKFKNNDIIIADHHSPQEEGWSRLTHFNAHLEGFDGVEEISGAGMAYLIAKELDPENKDLAALALVGAIGDVQNAWGKLRGYNQNIAKDGEEAGVLNRETDLLLYGRHTQPIFKALKNLTDPPIPGVSNTVEGCVSMLKDLDIPYKTKKGYRRPVELSDEEKQKLASELITRAITHVPEELTEYVPGLIIGKVHTLLNENERSMLRGADEFSTCINSTARHEQPLIGYEVAMGDRDVYYRSMLNLLKYHRRCIAEGMTYIDQNGLENGPEGYIQYFDASDVLKETFVGTIASLTIGHEKSDPYKPIVGIVKKDGSAKISARCSKLLFLKGLDMARAIRAAAETVGGEGGGHAVACGARVDEDKIPKFITEFENRLIEAA</sequence>
<dbReference type="Pfam" id="PF01368">
    <property type="entry name" value="DHH"/>
    <property type="match status" value="1"/>
</dbReference>
<dbReference type="GO" id="GO:0003676">
    <property type="term" value="F:nucleic acid binding"/>
    <property type="evidence" value="ECO:0007669"/>
    <property type="project" value="InterPro"/>
</dbReference>
<reference evidence="4 5" key="1">
    <citation type="journal article" date="2016" name="Sci. Rep.">
        <title>Metabolic traits of an uncultured archaeal lineage -MSBL1- from brine pools of the Red Sea.</title>
        <authorList>
            <person name="Mwirichia R."/>
            <person name="Alam I."/>
            <person name="Rashid M."/>
            <person name="Vinu M."/>
            <person name="Ba-Alawi W."/>
            <person name="Anthony Kamau A."/>
            <person name="Kamanda Ngugi D."/>
            <person name="Goker M."/>
            <person name="Klenk H.P."/>
            <person name="Bajic V."/>
            <person name="Stingl U."/>
        </authorList>
    </citation>
    <scope>NUCLEOTIDE SEQUENCE [LARGE SCALE GENOMIC DNA]</scope>
    <source>
        <strain evidence="4">SCGC-AAA261C02</strain>
    </source>
</reference>
<dbReference type="Proteomes" id="UP000070520">
    <property type="component" value="Unassembled WGS sequence"/>
</dbReference>
<dbReference type="Pfam" id="PF21763">
    <property type="entry name" value="DHH_CID"/>
    <property type="match status" value="1"/>
</dbReference>
<accession>A0A133V0H2</accession>
<comment type="caution">
    <text evidence="4">The sequence shown here is derived from an EMBL/GenBank/DDBJ whole genome shotgun (WGS) entry which is preliminary data.</text>
</comment>
<keyword evidence="5" id="KW-1185">Reference proteome</keyword>
<dbReference type="Gene3D" id="3.10.310.30">
    <property type="match status" value="1"/>
</dbReference>
<dbReference type="EMBL" id="LHXW01000019">
    <property type="protein sequence ID" value="KXA99924.1"/>
    <property type="molecule type" value="Genomic_DNA"/>
</dbReference>
<dbReference type="PANTHER" id="PTHR30255:SF3">
    <property type="entry name" value="SINGLE-STRANDED-DNA-SPECIFIC EXONUCLEASE RECJ"/>
    <property type="match status" value="1"/>
</dbReference>
<evidence type="ECO:0000313" key="4">
    <source>
        <dbReference type="EMBL" id="KXA99924.1"/>
    </source>
</evidence>
<dbReference type="InterPro" id="IPR051673">
    <property type="entry name" value="SSDNA_exonuclease_RecJ"/>
</dbReference>
<organism evidence="4 5">
    <name type="scientific">candidate division MSBL1 archaeon SCGC-AAA261C02</name>
    <dbReference type="NCBI Taxonomy" id="1698272"/>
    <lineage>
        <taxon>Archaea</taxon>
        <taxon>Methanobacteriati</taxon>
        <taxon>Methanobacteriota</taxon>
        <taxon>candidate division MSBL1</taxon>
    </lineage>
</organism>
<dbReference type="PANTHER" id="PTHR30255">
    <property type="entry name" value="SINGLE-STRANDED-DNA-SPECIFIC EXONUCLEASE RECJ"/>
    <property type="match status" value="1"/>
</dbReference>
<dbReference type="InterPro" id="IPR003156">
    <property type="entry name" value="DHHA1_dom"/>
</dbReference>
<evidence type="ECO:0000259" key="1">
    <source>
        <dbReference type="Pfam" id="PF01368"/>
    </source>
</evidence>
<dbReference type="Pfam" id="PF02272">
    <property type="entry name" value="DHHA1"/>
    <property type="match status" value="1"/>
</dbReference>
<dbReference type="AlphaFoldDB" id="A0A133V0H2"/>
<feature type="domain" description="DDH" evidence="1">
    <location>
        <begin position="20"/>
        <end position="151"/>
    </location>
</feature>